<proteinExistence type="predicted"/>
<dbReference type="EMBL" id="GBRH01210599">
    <property type="protein sequence ID" value="JAD87296.1"/>
    <property type="molecule type" value="Transcribed_RNA"/>
</dbReference>
<accession>A0A0A9DHI6</accession>
<sequence>MVSATYFKSCCYNDHIKRLITLDLLTGRLSFHKHSIAEGREQEKSRTPGG</sequence>
<protein>
    <submittedName>
        <fullName evidence="1">Uncharacterized protein</fullName>
    </submittedName>
</protein>
<reference evidence="1" key="1">
    <citation type="submission" date="2014-09" db="EMBL/GenBank/DDBJ databases">
        <authorList>
            <person name="Magalhaes I.L.F."/>
            <person name="Oliveira U."/>
            <person name="Santos F.R."/>
            <person name="Vidigal T.H.D.A."/>
            <person name="Brescovit A.D."/>
            <person name="Santos A.J."/>
        </authorList>
    </citation>
    <scope>NUCLEOTIDE SEQUENCE</scope>
    <source>
        <tissue evidence="1">Shoot tissue taken approximately 20 cm above the soil surface</tissue>
    </source>
</reference>
<reference evidence="1" key="2">
    <citation type="journal article" date="2015" name="Data Brief">
        <title>Shoot transcriptome of the giant reed, Arundo donax.</title>
        <authorList>
            <person name="Barrero R.A."/>
            <person name="Guerrero F.D."/>
            <person name="Moolhuijzen P."/>
            <person name="Goolsby J.A."/>
            <person name="Tidwell J."/>
            <person name="Bellgard S.E."/>
            <person name="Bellgard M.I."/>
        </authorList>
    </citation>
    <scope>NUCLEOTIDE SEQUENCE</scope>
    <source>
        <tissue evidence="1">Shoot tissue taken approximately 20 cm above the soil surface</tissue>
    </source>
</reference>
<evidence type="ECO:0000313" key="1">
    <source>
        <dbReference type="EMBL" id="JAD87296.1"/>
    </source>
</evidence>
<name>A0A0A9DHI6_ARUDO</name>
<organism evidence="1">
    <name type="scientific">Arundo donax</name>
    <name type="common">Giant reed</name>
    <name type="synonym">Donax arundinaceus</name>
    <dbReference type="NCBI Taxonomy" id="35708"/>
    <lineage>
        <taxon>Eukaryota</taxon>
        <taxon>Viridiplantae</taxon>
        <taxon>Streptophyta</taxon>
        <taxon>Embryophyta</taxon>
        <taxon>Tracheophyta</taxon>
        <taxon>Spermatophyta</taxon>
        <taxon>Magnoliopsida</taxon>
        <taxon>Liliopsida</taxon>
        <taxon>Poales</taxon>
        <taxon>Poaceae</taxon>
        <taxon>PACMAD clade</taxon>
        <taxon>Arundinoideae</taxon>
        <taxon>Arundineae</taxon>
        <taxon>Arundo</taxon>
    </lineage>
</organism>
<dbReference type="AlphaFoldDB" id="A0A0A9DHI6"/>